<keyword evidence="7 13" id="KW-0547">Nucleotide-binding</keyword>
<evidence type="ECO:0000256" key="2">
    <source>
        <dbReference type="ARBA" id="ARBA00008536"/>
    </source>
</evidence>
<dbReference type="FunFam" id="1.10.510.10:FF:000240">
    <property type="entry name" value="Lectin-domain containing receptor kinase A4.3"/>
    <property type="match status" value="1"/>
</dbReference>
<dbReference type="Pfam" id="PF14389">
    <property type="entry name" value="Lzipper-MIP1"/>
    <property type="match status" value="1"/>
</dbReference>
<keyword evidence="4" id="KW-1003">Cell membrane</keyword>
<evidence type="ECO:0000313" key="18">
    <source>
        <dbReference type="Proteomes" id="UP000655225"/>
    </source>
</evidence>
<dbReference type="EMBL" id="JABCRI010000011">
    <property type="protein sequence ID" value="KAF8397481.1"/>
    <property type="molecule type" value="Genomic_DNA"/>
</dbReference>
<keyword evidence="5" id="KW-0812">Transmembrane</keyword>
<evidence type="ECO:0000256" key="12">
    <source>
        <dbReference type="ARBA" id="ARBA00023180"/>
    </source>
</evidence>
<protein>
    <recommendedName>
        <fullName evidence="16">Protein kinase domain-containing protein</fullName>
    </recommendedName>
</protein>
<dbReference type="Gene3D" id="1.10.510.10">
    <property type="entry name" value="Transferase(Phosphotransferase) domain 1"/>
    <property type="match status" value="1"/>
</dbReference>
<comment type="similarity">
    <text evidence="2">In the N-terminal section; belongs to the leguminous lectin family.</text>
</comment>
<sequence length="1278" mass="145846">MSGVWIFNKKGVARLISNPTRESFEHKESTRPGVATAPGARRRVLVYLPSNQVIGSYAELEPRLIELGWKRYNGQKPDLIQFHRSETSVHLISLPKDFANFKSTHMYDIVVKNRSYFEVRDHQANLAAKAKWNIKEEDAVQMVIDNLHGPIKEAMVVEGSLKQSSSQSSNKIATNFLHLGLLNAEDAEAMLEERLSKKGEGFVPESTTSSYSGMKCFHFSNAERREDDDGSVSRISKVSWARSLSVASSSLGLRRSEFESESRDFSDSVLFHDFLSQRRANDLRVFAFSELRSATRGFSRVLMIGEGGFGCVYRGFVRVSDDDGPDSEMEVAIKQLNRNGLQARSSFPFIYLLTENSVPILEYRLVKMDVFVRSEIPPALACIDCRKGHKEWITEVNFLGVVNHPNLVKLVGYCAEDDERGIQRLLVYELMHNKSLEDHLLARVPSPLSWMMRLRIAQDAARGLAYLHEEMDFQLSAYLDLVKLRHQTWLRLALPVLEYKYLLHLRLLLIFRDFKTSNILLDEDFNAKLSDFGLARQGPTEGLGHVSTSVVGTVGYAAPEYVQTGRLTAKSDVWSFGVVLYELITGRRSLERNLPRSEQKLLEWVKPYVSDSKKFHLILDPRLEGQYSTKSVQKLVSLANKCLMKQPKSRPKMSEVVEMLGLMISETSPDEGVTQHLPNNETEDTKEESVEETESTKQGNSYLKRVFDFREMVSLRNKSVAKLDWRNWTPGAAPNELEEKPQVFSVQPFLQSPLINRGVEQQKRLDLEEEVVKLQAELDEEQKLNRVLQCALKGPVVSSPSLRSLLPLQVQVLLAELAMVEEEIICLERKVEELKLRLYQEKKQTKEWEMQQPQYQQWPQRQQKHLLCGIGSGREFTDLEHVLIINNRADFRSQRLMRERKASLGSASNIQSMSSTRSNDEIAERSRRRNGKIRNQSLLDEEEKPNRLSEELIKCLIGIFLKLNRISAIDCDGSATVPKLTLSCINSKGFISKTSFNFKAPPFFSDDNKSYLDPYSTVSDLDGTIRDVGPYKKFMQFTRNSLDMSCVSECCFPDMGKLRVLMHKLCTVDLSFLTYKQKLAFWINIYNACIMHVFLQHGLPSTPDKLLALMNKAALNVGGIVLNALAIEHFILRYPCDSKNGAMDEKERLLRHAYGLGYPEPNVTFALCRGSWSSPALRIYTAEDVVNELGRAKVEYLEASVGVTSKKKIVVPKLLQWHMRDFADDMESLVEWIYSQLPRFGSLKRLIMECLNGDTRSPIAKIVEIQPYESEFRYMMPL</sequence>
<gene>
    <name evidence="17" type="ORF">HHK36_016398</name>
</gene>
<comment type="subcellular location">
    <subcellularLocation>
        <location evidence="1">Cell membrane</location>
        <topology evidence="1">Single-pass type I membrane protein</topology>
    </subcellularLocation>
</comment>
<evidence type="ECO:0000256" key="1">
    <source>
        <dbReference type="ARBA" id="ARBA00004251"/>
    </source>
</evidence>
<dbReference type="OrthoDB" id="418495at2759"/>
<dbReference type="PANTHER" id="PTHR46248:SF4">
    <property type="entry name" value="OS01G0147800 PROTEIN"/>
    <property type="match status" value="1"/>
</dbReference>
<accession>A0A834Z2P1</accession>
<keyword evidence="14" id="KW-0175">Coiled coil</keyword>
<dbReference type="Proteomes" id="UP000655225">
    <property type="component" value="Unassembled WGS sequence"/>
</dbReference>
<evidence type="ECO:0000256" key="4">
    <source>
        <dbReference type="ARBA" id="ARBA00022475"/>
    </source>
</evidence>
<dbReference type="InterPro" id="IPR000719">
    <property type="entry name" value="Prot_kinase_dom"/>
</dbReference>
<comment type="caution">
    <text evidence="17">The sequence shown here is derived from an EMBL/GenBank/DDBJ whole genome shotgun (WGS) entry which is preliminary data.</text>
</comment>
<comment type="similarity">
    <text evidence="3">In the C-terminal section; belongs to the protein kinase superfamily. Ser/Thr protein kinase family.</text>
</comment>
<keyword evidence="11" id="KW-0675">Receptor</keyword>
<evidence type="ECO:0000256" key="6">
    <source>
        <dbReference type="ARBA" id="ARBA00022729"/>
    </source>
</evidence>
<evidence type="ECO:0000256" key="5">
    <source>
        <dbReference type="ARBA" id="ARBA00022692"/>
    </source>
</evidence>
<evidence type="ECO:0000256" key="8">
    <source>
        <dbReference type="ARBA" id="ARBA00022840"/>
    </source>
</evidence>
<evidence type="ECO:0000256" key="10">
    <source>
        <dbReference type="ARBA" id="ARBA00023136"/>
    </source>
</evidence>
<proteinExistence type="inferred from homology"/>
<evidence type="ECO:0000256" key="14">
    <source>
        <dbReference type="SAM" id="Coils"/>
    </source>
</evidence>
<dbReference type="InterPro" id="IPR017441">
    <property type="entry name" value="Protein_kinase_ATP_BS"/>
</dbReference>
<reference evidence="17 18" key="1">
    <citation type="submission" date="2020-04" db="EMBL/GenBank/DDBJ databases">
        <title>Plant Genome Project.</title>
        <authorList>
            <person name="Zhang R.-G."/>
        </authorList>
    </citation>
    <scope>NUCLEOTIDE SEQUENCE [LARGE SCALE GENOMIC DNA]</scope>
    <source>
        <strain evidence="17">YNK0</strain>
        <tissue evidence="17">Leaf</tissue>
    </source>
</reference>
<dbReference type="InterPro" id="IPR011009">
    <property type="entry name" value="Kinase-like_dom_sf"/>
</dbReference>
<dbReference type="GO" id="GO:0005886">
    <property type="term" value="C:plasma membrane"/>
    <property type="evidence" value="ECO:0007669"/>
    <property type="project" value="UniProtKB-SubCell"/>
</dbReference>
<evidence type="ECO:0000256" key="3">
    <source>
        <dbReference type="ARBA" id="ARBA00010217"/>
    </source>
</evidence>
<dbReference type="SUPFAM" id="SSF56112">
    <property type="entry name" value="Protein kinase-like (PK-like)"/>
    <property type="match status" value="1"/>
</dbReference>
<dbReference type="InterPro" id="IPR025757">
    <property type="entry name" value="MIP1_Leuzipper"/>
</dbReference>
<feature type="compositionally biased region" description="Acidic residues" evidence="15">
    <location>
        <begin position="681"/>
        <end position="693"/>
    </location>
</feature>
<dbReference type="GO" id="GO:0004672">
    <property type="term" value="F:protein kinase activity"/>
    <property type="evidence" value="ECO:0007669"/>
    <property type="project" value="InterPro"/>
</dbReference>
<evidence type="ECO:0000313" key="17">
    <source>
        <dbReference type="EMBL" id="KAF8397481.1"/>
    </source>
</evidence>
<keyword evidence="12" id="KW-0325">Glycoprotein</keyword>
<keyword evidence="10" id="KW-0472">Membrane</keyword>
<dbReference type="AlphaFoldDB" id="A0A834Z2P1"/>
<dbReference type="Pfam" id="PF00069">
    <property type="entry name" value="Pkinase"/>
    <property type="match status" value="1"/>
</dbReference>
<dbReference type="GO" id="GO:0005524">
    <property type="term" value="F:ATP binding"/>
    <property type="evidence" value="ECO:0007669"/>
    <property type="project" value="UniProtKB-UniRule"/>
</dbReference>
<dbReference type="PROSITE" id="PS00107">
    <property type="entry name" value="PROTEIN_KINASE_ATP"/>
    <property type="match status" value="1"/>
</dbReference>
<feature type="coiled-coil region" evidence="14">
    <location>
        <begin position="757"/>
        <end position="844"/>
    </location>
</feature>
<keyword evidence="9" id="KW-1133">Transmembrane helix</keyword>
<dbReference type="PANTHER" id="PTHR46248">
    <property type="entry name" value="EXPRESSED PROTEIN"/>
    <property type="match status" value="1"/>
</dbReference>
<feature type="binding site" evidence="13">
    <location>
        <position position="334"/>
    </location>
    <ligand>
        <name>ATP</name>
        <dbReference type="ChEBI" id="CHEBI:30616"/>
    </ligand>
</feature>
<evidence type="ECO:0000256" key="7">
    <source>
        <dbReference type="ARBA" id="ARBA00022741"/>
    </source>
</evidence>
<evidence type="ECO:0000259" key="16">
    <source>
        <dbReference type="PROSITE" id="PS50011"/>
    </source>
</evidence>
<organism evidence="17 18">
    <name type="scientific">Tetracentron sinense</name>
    <name type="common">Spur-leaf</name>
    <dbReference type="NCBI Taxonomy" id="13715"/>
    <lineage>
        <taxon>Eukaryota</taxon>
        <taxon>Viridiplantae</taxon>
        <taxon>Streptophyta</taxon>
        <taxon>Embryophyta</taxon>
        <taxon>Tracheophyta</taxon>
        <taxon>Spermatophyta</taxon>
        <taxon>Magnoliopsida</taxon>
        <taxon>Trochodendrales</taxon>
        <taxon>Trochodendraceae</taxon>
        <taxon>Tetracentron</taxon>
    </lineage>
</organism>
<keyword evidence="8 13" id="KW-0067">ATP-binding</keyword>
<feature type="compositionally biased region" description="Polar residues" evidence="15">
    <location>
        <begin position="905"/>
        <end position="917"/>
    </location>
</feature>
<feature type="region of interest" description="Disordered" evidence="15">
    <location>
        <begin position="903"/>
        <end position="929"/>
    </location>
</feature>
<evidence type="ECO:0000256" key="15">
    <source>
        <dbReference type="SAM" id="MobiDB-lite"/>
    </source>
</evidence>
<keyword evidence="6" id="KW-0732">Signal</keyword>
<dbReference type="PROSITE" id="PS50011">
    <property type="entry name" value="PROTEIN_KINASE_DOM"/>
    <property type="match status" value="1"/>
</dbReference>
<dbReference type="Gene3D" id="3.30.200.20">
    <property type="entry name" value="Phosphorylase Kinase, domain 1"/>
    <property type="match status" value="2"/>
</dbReference>
<dbReference type="InterPro" id="IPR006869">
    <property type="entry name" value="DUF547"/>
</dbReference>
<feature type="domain" description="Protein kinase" evidence="16">
    <location>
        <begin position="298"/>
        <end position="662"/>
    </location>
</feature>
<feature type="region of interest" description="Disordered" evidence="15">
    <location>
        <begin position="669"/>
        <end position="697"/>
    </location>
</feature>
<dbReference type="GO" id="GO:0002229">
    <property type="term" value="P:defense response to oomycetes"/>
    <property type="evidence" value="ECO:0007669"/>
    <property type="project" value="UniProtKB-ARBA"/>
</dbReference>
<name>A0A834Z2P1_TETSI</name>
<keyword evidence="18" id="KW-1185">Reference proteome</keyword>
<evidence type="ECO:0000256" key="9">
    <source>
        <dbReference type="ARBA" id="ARBA00022989"/>
    </source>
</evidence>
<dbReference type="Pfam" id="PF04784">
    <property type="entry name" value="DUF547"/>
    <property type="match status" value="1"/>
</dbReference>
<evidence type="ECO:0000256" key="13">
    <source>
        <dbReference type="PROSITE-ProRule" id="PRU10141"/>
    </source>
</evidence>
<evidence type="ECO:0000256" key="11">
    <source>
        <dbReference type="ARBA" id="ARBA00023170"/>
    </source>
</evidence>